<evidence type="ECO:0000256" key="5">
    <source>
        <dbReference type="ARBA" id="ARBA00022483"/>
    </source>
</evidence>
<comment type="function">
    <text evidence="9">Involved in the secretory pathway as part of the exocyst complex which tethers secretory vesicles to the sites of exocytosis. Plays a role in both the assembly of the exocyst and the polarization of this complex to specific sites of the plasma membrane for exocytosis. Also involved in assembly of the spliceosome.</text>
</comment>
<dbReference type="HOGENOM" id="CLU_012488_2_0_1"/>
<sequence>MEGRGLTLRSKARRQRPQISAPKPISGPLPPNTRSPESGPSEIPTRERAPQNDATSDLVKRRYSTRFNSAPEFDSNAPPVPALPTQVPGGRGGLAPAAIPKLPSPADPNSPAPKVDLNALRDPSLPVDRYVASLLANASEEEIQKYQESLRKVKNRTSTDLQQNVYQNRTQFIKISKEAEKLKDEMRTLRTLMAELTTALGQTNVGNSPNPMSPMEDSFPKRNANRSSVANLESMWSVQLQTLWKTVEGSQKWLPAAPGRHIVLETGNWVELDSATWKPRRPVHIVLLNDYLLVAAKKRKRVDQSHPNHRGPVPTRLVADDCWLLNDIDMIDLGANLGTGQAREEALDRGIGRSISIRVGSKPFTYRHDDSSAKQELLATFRKTVEDLRRTMRSETEAASKPLESYGYMAGRHLSHPKKPESFDLSDAPRDKSDLRIDVDGKQQNLRWVEGQVDELDIDIALQRFEASVFSIERLRKLAKGLKGNTIAQDVINFKVDGRATRLAGILSRALVDKHSFPVATKTHVTWLTRLGFEDQARETYLKARSDVIGQRIRACIFEGDLPLYIFQISYVYFTLIKNTIGIYQQCFPSVMSSSCIRWAKHHLDGFNALLSRQLSSVQRGTSVWQKCLDIVYDHAALLVEVGVDFTDLVARGLEENSEGLFDGPRTVQPGELAQAPSAVAMLFNRLCRPQSLSQCLAHPAITSIVALSRRNLPAHEKLKVALFEDFMTYPDTIRTEIRDAEACIWTLCKAHMSDNDVTRRVSMDYALVAAQMFQETCQKPFRFIYCSGAAAERDQTKPLWFMQEYRRIRGQVENELLGIVNDHPGFEAHIMRPAMVLARDMSLRSLAFSLGPSVKLNDLAGAMLDLALKGGKKNIWENADLKHVK</sequence>
<feature type="compositionally biased region" description="Pro residues" evidence="13">
    <location>
        <begin position="102"/>
        <end position="111"/>
    </location>
</feature>
<keyword evidence="8" id="KW-0968">Cytoplasmic vesicle</keyword>
<evidence type="ECO:0000313" key="15">
    <source>
        <dbReference type="EMBL" id="KGO64437.1"/>
    </source>
</evidence>
<protein>
    <recommendedName>
        <fullName evidence="3">Exocyst complex component EXO84</fullName>
    </recommendedName>
    <alternativeName>
        <fullName evidence="11">Exocyst complex component exo84</fullName>
    </alternativeName>
</protein>
<evidence type="ECO:0000256" key="3">
    <source>
        <dbReference type="ARBA" id="ARBA00021269"/>
    </source>
</evidence>
<dbReference type="Pfam" id="PF16528">
    <property type="entry name" value="Exo84_C"/>
    <property type="match status" value="1"/>
</dbReference>
<dbReference type="Pfam" id="PF08700">
    <property type="entry name" value="VPS51_Exo84_N"/>
    <property type="match status" value="1"/>
</dbReference>
<dbReference type="Gene3D" id="1.20.58.1220">
    <property type="entry name" value="Exo84p, C-terminal helical domain"/>
    <property type="match status" value="1"/>
</dbReference>
<dbReference type="GO" id="GO:0030133">
    <property type="term" value="C:transport vesicle"/>
    <property type="evidence" value="ECO:0007669"/>
    <property type="project" value="UniProtKB-SubCell"/>
</dbReference>
<gene>
    <name evidence="15" type="ORF">PITC_022840</name>
</gene>
<evidence type="ECO:0000256" key="8">
    <source>
        <dbReference type="ARBA" id="ARBA00023329"/>
    </source>
</evidence>
<dbReference type="GO" id="GO:0015031">
    <property type="term" value="P:protein transport"/>
    <property type="evidence" value="ECO:0007669"/>
    <property type="project" value="UniProtKB-KW"/>
</dbReference>
<dbReference type="Pfam" id="PF25345">
    <property type="entry name" value="PH_EXO84"/>
    <property type="match status" value="1"/>
</dbReference>
<dbReference type="InterPro" id="IPR011993">
    <property type="entry name" value="PH-like_dom_sf"/>
</dbReference>
<feature type="region of interest" description="Disordered" evidence="13">
    <location>
        <begin position="1"/>
        <end position="112"/>
    </location>
</feature>
<keyword evidence="16" id="KW-1185">Reference proteome</keyword>
<dbReference type="FunFam" id="2.30.29.30:FF:000264">
    <property type="entry name" value="Potential exocyst complex component Exo84"/>
    <property type="match status" value="1"/>
</dbReference>
<comment type="subcellular location">
    <subcellularLocation>
        <location evidence="1">Cytoplasmic vesicle</location>
        <location evidence="1">Secretory vesicle</location>
    </subcellularLocation>
</comment>
<dbReference type="InterPro" id="IPR042561">
    <property type="entry name" value="Exo84_C_1"/>
</dbReference>
<evidence type="ECO:0000256" key="9">
    <source>
        <dbReference type="ARBA" id="ARBA00057052"/>
    </source>
</evidence>
<dbReference type="PANTHER" id="PTHR21426">
    <property type="entry name" value="EXOCYST COMPLEX COMPONENT 8"/>
    <property type="match status" value="1"/>
</dbReference>
<dbReference type="AlphaFoldDB" id="A0A0A2K9C0"/>
<dbReference type="InterPro" id="IPR036291">
    <property type="entry name" value="NAD(P)-bd_dom_sf"/>
</dbReference>
<evidence type="ECO:0000259" key="14">
    <source>
        <dbReference type="Pfam" id="PF16528"/>
    </source>
</evidence>
<dbReference type="PANTHER" id="PTHR21426:SF12">
    <property type="entry name" value="EXOCYST COMPLEX COMPONENT 8"/>
    <property type="match status" value="1"/>
</dbReference>
<dbReference type="InterPro" id="IPR033961">
    <property type="entry name" value="Exo84"/>
</dbReference>
<evidence type="ECO:0000256" key="12">
    <source>
        <dbReference type="SAM" id="Coils"/>
    </source>
</evidence>
<dbReference type="Gene3D" id="1.20.58.1210">
    <property type="entry name" value="Exo84p, N-terminal helical domain"/>
    <property type="match status" value="1"/>
</dbReference>
<dbReference type="OMA" id="TDRYDHF"/>
<dbReference type="Gene3D" id="3.40.50.720">
    <property type="entry name" value="NAD(P)-binding Rossmann-like Domain"/>
    <property type="match status" value="1"/>
</dbReference>
<dbReference type="GO" id="GO:0006893">
    <property type="term" value="P:Golgi to plasma membrane transport"/>
    <property type="evidence" value="ECO:0007669"/>
    <property type="project" value="TreeGrafter"/>
</dbReference>
<dbReference type="OrthoDB" id="642193at2759"/>
<keyword evidence="5" id="KW-0268">Exocytosis</keyword>
<keyword evidence="4" id="KW-0813">Transport</keyword>
<keyword evidence="7 12" id="KW-0175">Coiled coil</keyword>
<dbReference type="InterPro" id="IPR042560">
    <property type="entry name" value="Exo84_C_2"/>
</dbReference>
<dbReference type="InterPro" id="IPR016159">
    <property type="entry name" value="Cullin_repeat-like_dom_sf"/>
</dbReference>
<evidence type="ECO:0000256" key="11">
    <source>
        <dbReference type="ARBA" id="ARBA00071741"/>
    </source>
</evidence>
<feature type="domain" description="Exocyst component Exo84 C-terminal" evidence="14">
    <location>
        <begin position="447"/>
        <end position="647"/>
    </location>
</feature>
<evidence type="ECO:0000256" key="10">
    <source>
        <dbReference type="ARBA" id="ARBA00065378"/>
    </source>
</evidence>
<dbReference type="InterPro" id="IPR032403">
    <property type="entry name" value="Exo84_C"/>
</dbReference>
<dbReference type="PhylomeDB" id="A0A0A2K9C0"/>
<accession>A0A0A2K9C0</accession>
<reference evidence="15 16" key="1">
    <citation type="journal article" date="2015" name="Mol. Plant Microbe Interact.">
        <title>Genome, transcriptome, and functional analyses of Penicillium expansum provide new insights into secondary metabolism and pathogenicity.</title>
        <authorList>
            <person name="Ballester A.R."/>
            <person name="Marcet-Houben M."/>
            <person name="Levin E."/>
            <person name="Sela N."/>
            <person name="Selma-Lazaro C."/>
            <person name="Carmona L."/>
            <person name="Wisniewski M."/>
            <person name="Droby S."/>
            <person name="Gonzalez-Candelas L."/>
            <person name="Gabaldon T."/>
        </authorList>
    </citation>
    <scope>NUCLEOTIDE SEQUENCE [LARGE SCALE GENOMIC DNA]</scope>
    <source>
        <strain evidence="15 16">PHI-1</strain>
    </source>
</reference>
<evidence type="ECO:0000256" key="13">
    <source>
        <dbReference type="SAM" id="MobiDB-lite"/>
    </source>
</evidence>
<dbReference type="SUPFAM" id="SSF50729">
    <property type="entry name" value="PH domain-like"/>
    <property type="match status" value="1"/>
</dbReference>
<keyword evidence="6" id="KW-0653">Protein transport</keyword>
<dbReference type="Gene3D" id="2.30.29.30">
    <property type="entry name" value="Pleckstrin-homology domain (PH domain)/Phosphotyrosine-binding domain (PTB)"/>
    <property type="match status" value="1"/>
</dbReference>
<feature type="region of interest" description="Disordered" evidence="13">
    <location>
        <begin position="202"/>
        <end position="222"/>
    </location>
</feature>
<dbReference type="GO" id="GO:0006887">
    <property type="term" value="P:exocytosis"/>
    <property type="evidence" value="ECO:0007669"/>
    <property type="project" value="UniProtKB-KW"/>
</dbReference>
<dbReference type="EMBL" id="JQGA01001582">
    <property type="protein sequence ID" value="KGO64437.1"/>
    <property type="molecule type" value="Genomic_DNA"/>
</dbReference>
<name>A0A0A2K9C0_PENIT</name>
<dbReference type="Proteomes" id="UP000030104">
    <property type="component" value="Unassembled WGS sequence"/>
</dbReference>
<evidence type="ECO:0000256" key="4">
    <source>
        <dbReference type="ARBA" id="ARBA00022448"/>
    </source>
</evidence>
<comment type="caution">
    <text evidence="15">The sequence shown here is derived from an EMBL/GenBank/DDBJ whole genome shotgun (WGS) entry which is preliminary data.</text>
</comment>
<dbReference type="SUPFAM" id="SSF51735">
    <property type="entry name" value="NAD(P)-binding Rossmann-fold domains"/>
    <property type="match status" value="1"/>
</dbReference>
<comment type="similarity">
    <text evidence="2">Belongs to the EXO84 family.</text>
</comment>
<evidence type="ECO:0000256" key="6">
    <source>
        <dbReference type="ARBA" id="ARBA00022927"/>
    </source>
</evidence>
<proteinExistence type="inferred from homology"/>
<comment type="subunit">
    <text evidence="10">Component of the exocyst complex.</text>
</comment>
<organism evidence="15 16">
    <name type="scientific">Penicillium italicum</name>
    <name type="common">Blue mold</name>
    <dbReference type="NCBI Taxonomy" id="40296"/>
    <lineage>
        <taxon>Eukaryota</taxon>
        <taxon>Fungi</taxon>
        <taxon>Dikarya</taxon>
        <taxon>Ascomycota</taxon>
        <taxon>Pezizomycotina</taxon>
        <taxon>Eurotiomycetes</taxon>
        <taxon>Eurotiomycetidae</taxon>
        <taxon>Eurotiales</taxon>
        <taxon>Aspergillaceae</taxon>
        <taxon>Penicillium</taxon>
    </lineage>
</organism>
<evidence type="ECO:0000256" key="1">
    <source>
        <dbReference type="ARBA" id="ARBA00004398"/>
    </source>
</evidence>
<dbReference type="GO" id="GO:0000145">
    <property type="term" value="C:exocyst"/>
    <property type="evidence" value="ECO:0007669"/>
    <property type="project" value="InterPro"/>
</dbReference>
<evidence type="ECO:0000256" key="2">
    <source>
        <dbReference type="ARBA" id="ARBA00007210"/>
    </source>
</evidence>
<evidence type="ECO:0000256" key="7">
    <source>
        <dbReference type="ARBA" id="ARBA00023054"/>
    </source>
</evidence>
<feature type="coiled-coil region" evidence="12">
    <location>
        <begin position="136"/>
        <end position="199"/>
    </location>
</feature>
<dbReference type="SUPFAM" id="SSF74788">
    <property type="entry name" value="Cullin repeat-like"/>
    <property type="match status" value="1"/>
</dbReference>
<dbReference type="STRING" id="40296.A0A0A2K9C0"/>
<evidence type="ECO:0000313" key="16">
    <source>
        <dbReference type="Proteomes" id="UP000030104"/>
    </source>
</evidence>